<dbReference type="PROSITE" id="PS00108">
    <property type="entry name" value="PROTEIN_KINASE_ST"/>
    <property type="match status" value="1"/>
</dbReference>
<comment type="catalytic activity">
    <reaction evidence="7">
        <text>L-threonyl-[protein] + ATP = O-phospho-L-threonyl-[protein] + ADP + H(+)</text>
        <dbReference type="Rhea" id="RHEA:46608"/>
        <dbReference type="Rhea" id="RHEA-COMP:11060"/>
        <dbReference type="Rhea" id="RHEA-COMP:11605"/>
        <dbReference type="ChEBI" id="CHEBI:15378"/>
        <dbReference type="ChEBI" id="CHEBI:30013"/>
        <dbReference type="ChEBI" id="CHEBI:30616"/>
        <dbReference type="ChEBI" id="CHEBI:61977"/>
        <dbReference type="ChEBI" id="CHEBI:456216"/>
        <dbReference type="EC" id="2.7.11.22"/>
    </reaction>
</comment>
<evidence type="ECO:0000313" key="13">
    <source>
        <dbReference type="Proteomes" id="UP000235145"/>
    </source>
</evidence>
<keyword evidence="5" id="KW-0418">Kinase</keyword>
<keyword evidence="13" id="KW-1185">Reference proteome</keyword>
<keyword evidence="10" id="KW-0812">Transmembrane</keyword>
<dbReference type="PROSITE" id="PS50011">
    <property type="entry name" value="PROTEIN_KINASE_DOM"/>
    <property type="match status" value="1"/>
</dbReference>
<evidence type="ECO:0000256" key="8">
    <source>
        <dbReference type="ARBA" id="ARBA00048367"/>
    </source>
</evidence>
<dbReference type="InterPro" id="IPR050108">
    <property type="entry name" value="CDK"/>
</dbReference>
<reference evidence="12 13" key="1">
    <citation type="journal article" date="2017" name="Nat. Commun.">
        <title>Genome assembly with in vitro proximity ligation data and whole-genome triplication in lettuce.</title>
        <authorList>
            <person name="Reyes-Chin-Wo S."/>
            <person name="Wang Z."/>
            <person name="Yang X."/>
            <person name="Kozik A."/>
            <person name="Arikit S."/>
            <person name="Song C."/>
            <person name="Xia L."/>
            <person name="Froenicke L."/>
            <person name="Lavelle D.O."/>
            <person name="Truco M.J."/>
            <person name="Xia R."/>
            <person name="Zhu S."/>
            <person name="Xu C."/>
            <person name="Xu H."/>
            <person name="Xu X."/>
            <person name="Cox K."/>
            <person name="Korf I."/>
            <person name="Meyers B.C."/>
            <person name="Michelmore R.W."/>
        </authorList>
    </citation>
    <scope>NUCLEOTIDE SEQUENCE [LARGE SCALE GENOMIC DNA]</scope>
    <source>
        <strain evidence="13">cv. Salinas</strain>
        <tissue evidence="12">Seedlings</tissue>
    </source>
</reference>
<keyword evidence="10" id="KW-0472">Membrane</keyword>
<dbReference type="GO" id="GO:0008353">
    <property type="term" value="F:RNA polymerase II CTD heptapeptide repeat kinase activity"/>
    <property type="evidence" value="ECO:0007669"/>
    <property type="project" value="UniProtKB-EC"/>
</dbReference>
<dbReference type="InterPro" id="IPR008271">
    <property type="entry name" value="Ser/Thr_kinase_AS"/>
</dbReference>
<dbReference type="Proteomes" id="UP000235145">
    <property type="component" value="Unassembled WGS sequence"/>
</dbReference>
<dbReference type="PANTHER" id="PTHR24056:SF495">
    <property type="entry name" value="CYCLIN-DEPENDENT KINASE 8-RELATED"/>
    <property type="match status" value="1"/>
</dbReference>
<dbReference type="SMART" id="SM00220">
    <property type="entry name" value="S_TKc"/>
    <property type="match status" value="1"/>
</dbReference>
<comment type="catalytic activity">
    <reaction evidence="9">
        <text>[DNA-directed RNA polymerase] + ATP = phospho-[DNA-directed RNA polymerase] + ADP + H(+)</text>
        <dbReference type="Rhea" id="RHEA:10216"/>
        <dbReference type="Rhea" id="RHEA-COMP:11321"/>
        <dbReference type="Rhea" id="RHEA-COMP:11322"/>
        <dbReference type="ChEBI" id="CHEBI:15378"/>
        <dbReference type="ChEBI" id="CHEBI:30616"/>
        <dbReference type="ChEBI" id="CHEBI:43176"/>
        <dbReference type="ChEBI" id="CHEBI:68546"/>
        <dbReference type="ChEBI" id="CHEBI:456216"/>
        <dbReference type="EC" id="2.7.11.23"/>
    </reaction>
</comment>
<dbReference type="Pfam" id="PF00069">
    <property type="entry name" value="Pkinase"/>
    <property type="match status" value="1"/>
</dbReference>
<evidence type="ECO:0000256" key="1">
    <source>
        <dbReference type="ARBA" id="ARBA00006485"/>
    </source>
</evidence>
<comment type="similarity">
    <text evidence="1">Belongs to the protein kinase superfamily. CMGC Ser/Thr protein kinase family. CDC2/CDKX subfamily.</text>
</comment>
<protein>
    <recommendedName>
        <fullName evidence="11">Protein kinase domain-containing protein</fullName>
    </recommendedName>
</protein>
<feature type="transmembrane region" description="Helical" evidence="10">
    <location>
        <begin position="131"/>
        <end position="152"/>
    </location>
</feature>
<comment type="catalytic activity">
    <reaction evidence="8">
        <text>L-seryl-[protein] + ATP = O-phospho-L-seryl-[protein] + ADP + H(+)</text>
        <dbReference type="Rhea" id="RHEA:17989"/>
        <dbReference type="Rhea" id="RHEA-COMP:9863"/>
        <dbReference type="Rhea" id="RHEA-COMP:11604"/>
        <dbReference type="ChEBI" id="CHEBI:15378"/>
        <dbReference type="ChEBI" id="CHEBI:29999"/>
        <dbReference type="ChEBI" id="CHEBI:30616"/>
        <dbReference type="ChEBI" id="CHEBI:83421"/>
        <dbReference type="ChEBI" id="CHEBI:456216"/>
        <dbReference type="EC" id="2.7.11.22"/>
    </reaction>
</comment>
<name>A0A9R1UKC5_LACSA</name>
<dbReference type="AlphaFoldDB" id="A0A9R1UKC5"/>
<sequence length="184" mass="21226">MEIKKGKRIEGPNSFKKIIRHHRDNANQAINPYTLKSILWQLFNGLNYLHSNWIMHRDLKPSNILVMGDGKEQGVVKIVEFGLARIYQAPLKPLFDNGVVVTIWYRSLELLLGGKHYTSVAGMKLFPLNSIFLLFFYYLILLYMWAVGYIFAALMTLKPLFQGQEVKATPNPFQSNFGKNFVDL</sequence>
<accession>A0A9R1UKC5</accession>
<evidence type="ECO:0000256" key="4">
    <source>
        <dbReference type="ARBA" id="ARBA00022741"/>
    </source>
</evidence>
<evidence type="ECO:0000256" key="10">
    <source>
        <dbReference type="SAM" id="Phobius"/>
    </source>
</evidence>
<feature type="domain" description="Protein kinase" evidence="11">
    <location>
        <begin position="1"/>
        <end position="184"/>
    </location>
</feature>
<keyword evidence="6" id="KW-0067">ATP-binding</keyword>
<dbReference type="GO" id="GO:0004693">
    <property type="term" value="F:cyclin-dependent protein serine/threonine kinase activity"/>
    <property type="evidence" value="ECO:0007669"/>
    <property type="project" value="UniProtKB-EC"/>
</dbReference>
<gene>
    <name evidence="12" type="ORF">LSAT_V11C800407010</name>
</gene>
<comment type="caution">
    <text evidence="12">The sequence shown here is derived from an EMBL/GenBank/DDBJ whole genome shotgun (WGS) entry which is preliminary data.</text>
</comment>
<dbReference type="PANTHER" id="PTHR24056">
    <property type="entry name" value="CELL DIVISION PROTEIN KINASE"/>
    <property type="match status" value="1"/>
</dbReference>
<evidence type="ECO:0000256" key="6">
    <source>
        <dbReference type="ARBA" id="ARBA00022840"/>
    </source>
</evidence>
<organism evidence="12 13">
    <name type="scientific">Lactuca sativa</name>
    <name type="common">Garden lettuce</name>
    <dbReference type="NCBI Taxonomy" id="4236"/>
    <lineage>
        <taxon>Eukaryota</taxon>
        <taxon>Viridiplantae</taxon>
        <taxon>Streptophyta</taxon>
        <taxon>Embryophyta</taxon>
        <taxon>Tracheophyta</taxon>
        <taxon>Spermatophyta</taxon>
        <taxon>Magnoliopsida</taxon>
        <taxon>eudicotyledons</taxon>
        <taxon>Gunneridae</taxon>
        <taxon>Pentapetalae</taxon>
        <taxon>asterids</taxon>
        <taxon>campanulids</taxon>
        <taxon>Asterales</taxon>
        <taxon>Asteraceae</taxon>
        <taxon>Cichorioideae</taxon>
        <taxon>Cichorieae</taxon>
        <taxon>Lactucinae</taxon>
        <taxon>Lactuca</taxon>
    </lineage>
</organism>
<dbReference type="InterPro" id="IPR011009">
    <property type="entry name" value="Kinase-like_dom_sf"/>
</dbReference>
<evidence type="ECO:0000256" key="5">
    <source>
        <dbReference type="ARBA" id="ARBA00022777"/>
    </source>
</evidence>
<evidence type="ECO:0000256" key="7">
    <source>
        <dbReference type="ARBA" id="ARBA00047811"/>
    </source>
</evidence>
<evidence type="ECO:0000313" key="12">
    <source>
        <dbReference type="EMBL" id="KAJ0189112.1"/>
    </source>
</evidence>
<dbReference type="GO" id="GO:0005524">
    <property type="term" value="F:ATP binding"/>
    <property type="evidence" value="ECO:0007669"/>
    <property type="project" value="UniProtKB-KW"/>
</dbReference>
<keyword evidence="2" id="KW-0723">Serine/threonine-protein kinase</keyword>
<dbReference type="GO" id="GO:0004674">
    <property type="term" value="F:protein serine/threonine kinase activity"/>
    <property type="evidence" value="ECO:0000318"/>
    <property type="project" value="GO_Central"/>
</dbReference>
<keyword evidence="4" id="KW-0547">Nucleotide-binding</keyword>
<evidence type="ECO:0000256" key="2">
    <source>
        <dbReference type="ARBA" id="ARBA00022527"/>
    </source>
</evidence>
<dbReference type="Gene3D" id="1.10.510.10">
    <property type="entry name" value="Transferase(Phosphotransferase) domain 1"/>
    <property type="match status" value="1"/>
</dbReference>
<keyword evidence="10" id="KW-1133">Transmembrane helix</keyword>
<dbReference type="GO" id="GO:0005634">
    <property type="term" value="C:nucleus"/>
    <property type="evidence" value="ECO:0000318"/>
    <property type="project" value="GO_Central"/>
</dbReference>
<evidence type="ECO:0000256" key="3">
    <source>
        <dbReference type="ARBA" id="ARBA00022679"/>
    </source>
</evidence>
<dbReference type="GO" id="GO:0016592">
    <property type="term" value="C:mediator complex"/>
    <property type="evidence" value="ECO:0000318"/>
    <property type="project" value="GO_Central"/>
</dbReference>
<dbReference type="EMBL" id="NBSK02000008">
    <property type="protein sequence ID" value="KAJ0189112.1"/>
    <property type="molecule type" value="Genomic_DNA"/>
</dbReference>
<dbReference type="InterPro" id="IPR000719">
    <property type="entry name" value="Prot_kinase_dom"/>
</dbReference>
<keyword evidence="3" id="KW-0808">Transferase</keyword>
<proteinExistence type="inferred from homology"/>
<evidence type="ECO:0000259" key="11">
    <source>
        <dbReference type="PROSITE" id="PS50011"/>
    </source>
</evidence>
<dbReference type="SUPFAM" id="SSF56112">
    <property type="entry name" value="Protein kinase-like (PK-like)"/>
    <property type="match status" value="1"/>
</dbReference>
<evidence type="ECO:0000256" key="9">
    <source>
        <dbReference type="ARBA" id="ARBA00049280"/>
    </source>
</evidence>